<keyword evidence="2" id="KW-0238">DNA-binding</keyword>
<dbReference type="SMART" id="SM00354">
    <property type="entry name" value="HTH_LACI"/>
    <property type="match status" value="1"/>
</dbReference>
<gene>
    <name evidence="5" type="primary">cytR_9</name>
    <name evidence="5" type="ORF">HALOF300_04093</name>
</gene>
<reference evidence="5 6" key="1">
    <citation type="submission" date="2019-11" db="EMBL/GenBank/DDBJ databases">
        <authorList>
            <person name="Criscuolo A."/>
        </authorList>
    </citation>
    <scope>NUCLEOTIDE SEQUENCE [LARGE SCALE GENOMIC DNA]</scope>
    <source>
        <strain evidence="5">CIP111667</strain>
    </source>
</reference>
<keyword evidence="1" id="KW-0805">Transcription regulation</keyword>
<evidence type="ECO:0000313" key="6">
    <source>
        <dbReference type="Proteomes" id="UP000419743"/>
    </source>
</evidence>
<dbReference type="InterPro" id="IPR010982">
    <property type="entry name" value="Lambda_DNA-bd_dom_sf"/>
</dbReference>
<dbReference type="Gene3D" id="3.40.50.2300">
    <property type="match status" value="2"/>
</dbReference>
<dbReference type="GO" id="GO:0000976">
    <property type="term" value="F:transcription cis-regulatory region binding"/>
    <property type="evidence" value="ECO:0007669"/>
    <property type="project" value="TreeGrafter"/>
</dbReference>
<dbReference type="PROSITE" id="PS00356">
    <property type="entry name" value="HTH_LACI_1"/>
    <property type="match status" value="1"/>
</dbReference>
<dbReference type="RefSeq" id="WP_197522710.1">
    <property type="nucleotide sequence ID" value="NZ_CACRYJ010000059.1"/>
</dbReference>
<evidence type="ECO:0000256" key="3">
    <source>
        <dbReference type="ARBA" id="ARBA00023163"/>
    </source>
</evidence>
<evidence type="ECO:0000259" key="4">
    <source>
        <dbReference type="PROSITE" id="PS50932"/>
    </source>
</evidence>
<keyword evidence="6" id="KW-1185">Reference proteome</keyword>
<dbReference type="Pfam" id="PF13377">
    <property type="entry name" value="Peripla_BP_3"/>
    <property type="match status" value="1"/>
</dbReference>
<evidence type="ECO:0000256" key="1">
    <source>
        <dbReference type="ARBA" id="ARBA00023015"/>
    </source>
</evidence>
<dbReference type="InterPro" id="IPR000843">
    <property type="entry name" value="HTH_LacI"/>
</dbReference>
<proteinExistence type="predicted"/>
<dbReference type="Gene3D" id="1.10.260.40">
    <property type="entry name" value="lambda repressor-like DNA-binding domains"/>
    <property type="match status" value="1"/>
</dbReference>
<comment type="caution">
    <text evidence="5">The sequence shown here is derived from an EMBL/GenBank/DDBJ whole genome shotgun (WGS) entry which is preliminary data.</text>
</comment>
<sequence length="335" mass="35850">MATLKEIARRAGVSASAVSAVVNGTTHTRVSARTRERIEAVIAEVGYVPNDAARALRRQQAGTIAVVVEGLENPVYKELLLGIYEAAEAHGWAVVLGDTAWMRSGSHFLARLLGQGSIDAILLRHEGLIDEEVLGHLRARPTPVMLLEQQSDLHYPWVAVDDLMAGRMATEFLLQAGHTDVRFVGGFDESRTSNARYEGYVTAMKHARRRPRVGCFTGFGVEAGTLGFSALRSGGKLPTGVVVNNVMSAAGLLAAAADDGVDVPRQLSVVGIHDAEIADIVRPRLTTVRLPMRALGIRAVQQVSALLEGASTTLGVITEERPELIVRASTAPPSR</sequence>
<dbReference type="InterPro" id="IPR028082">
    <property type="entry name" value="Peripla_BP_I"/>
</dbReference>
<dbReference type="SUPFAM" id="SSF47413">
    <property type="entry name" value="lambda repressor-like DNA-binding domains"/>
    <property type="match status" value="1"/>
</dbReference>
<dbReference type="PROSITE" id="PS50932">
    <property type="entry name" value="HTH_LACI_2"/>
    <property type="match status" value="1"/>
</dbReference>
<dbReference type="GO" id="GO:0003700">
    <property type="term" value="F:DNA-binding transcription factor activity"/>
    <property type="evidence" value="ECO:0007669"/>
    <property type="project" value="TreeGrafter"/>
</dbReference>
<keyword evidence="3" id="KW-0804">Transcription</keyword>
<name>A0A7M4DPL1_9MICO</name>
<dbReference type="InterPro" id="IPR046335">
    <property type="entry name" value="LacI/GalR-like_sensor"/>
</dbReference>
<dbReference type="EMBL" id="CACRYJ010000059">
    <property type="protein sequence ID" value="VZO39405.1"/>
    <property type="molecule type" value="Genomic_DNA"/>
</dbReference>
<organism evidence="5 6">
    <name type="scientific">Occultella aeris</name>
    <dbReference type="NCBI Taxonomy" id="2761496"/>
    <lineage>
        <taxon>Bacteria</taxon>
        <taxon>Bacillati</taxon>
        <taxon>Actinomycetota</taxon>
        <taxon>Actinomycetes</taxon>
        <taxon>Micrococcales</taxon>
        <taxon>Ruaniaceae</taxon>
        <taxon>Occultella</taxon>
    </lineage>
</organism>
<feature type="domain" description="HTH lacI-type" evidence="4">
    <location>
        <begin position="2"/>
        <end position="58"/>
    </location>
</feature>
<dbReference type="SUPFAM" id="SSF53822">
    <property type="entry name" value="Periplasmic binding protein-like I"/>
    <property type="match status" value="1"/>
</dbReference>
<dbReference type="CDD" id="cd01392">
    <property type="entry name" value="HTH_LacI"/>
    <property type="match status" value="1"/>
</dbReference>
<dbReference type="AlphaFoldDB" id="A0A7M4DPL1"/>
<dbReference type="Proteomes" id="UP000419743">
    <property type="component" value="Unassembled WGS sequence"/>
</dbReference>
<dbReference type="PANTHER" id="PTHR30146:SF153">
    <property type="entry name" value="LACTOSE OPERON REPRESSOR"/>
    <property type="match status" value="1"/>
</dbReference>
<accession>A0A7M4DPL1</accession>
<dbReference type="Pfam" id="PF00356">
    <property type="entry name" value="LacI"/>
    <property type="match status" value="1"/>
</dbReference>
<evidence type="ECO:0000313" key="5">
    <source>
        <dbReference type="EMBL" id="VZO39405.1"/>
    </source>
</evidence>
<protein>
    <submittedName>
        <fullName evidence="5">HTH-type transcriptional repressor CytR</fullName>
    </submittedName>
</protein>
<dbReference type="PANTHER" id="PTHR30146">
    <property type="entry name" value="LACI-RELATED TRANSCRIPTIONAL REPRESSOR"/>
    <property type="match status" value="1"/>
</dbReference>
<evidence type="ECO:0000256" key="2">
    <source>
        <dbReference type="ARBA" id="ARBA00023125"/>
    </source>
</evidence>